<dbReference type="SUPFAM" id="SSF89562">
    <property type="entry name" value="RraA-like"/>
    <property type="match status" value="1"/>
</dbReference>
<evidence type="ECO:0000256" key="9">
    <source>
        <dbReference type="ARBA" id="ARBA00029596"/>
    </source>
</evidence>
<comment type="caution">
    <text evidence="13">The sequence shown here is derived from an EMBL/GenBank/DDBJ whole genome shotgun (WGS) entry which is preliminary data.</text>
</comment>
<evidence type="ECO:0000256" key="8">
    <source>
        <dbReference type="ARBA" id="ARBA00025046"/>
    </source>
</evidence>
<dbReference type="CDD" id="cd16841">
    <property type="entry name" value="RraA_family"/>
    <property type="match status" value="1"/>
</dbReference>
<dbReference type="EC" id="4.1.3.17" evidence="5"/>
<accession>A0ABQ4EZF9</accession>
<comment type="subunit">
    <text evidence="4">Homotrimer.</text>
</comment>
<evidence type="ECO:0000256" key="6">
    <source>
        <dbReference type="ARBA" id="ARBA00012947"/>
    </source>
</evidence>
<evidence type="ECO:0000256" key="1">
    <source>
        <dbReference type="ARBA" id="ARBA00001342"/>
    </source>
</evidence>
<comment type="catalytic activity">
    <reaction evidence="1">
        <text>4-hydroxy-4-methyl-2-oxoglutarate = 2 pyruvate</text>
        <dbReference type="Rhea" id="RHEA:22748"/>
        <dbReference type="ChEBI" id="CHEBI:15361"/>
        <dbReference type="ChEBI" id="CHEBI:58276"/>
        <dbReference type="EC" id="4.1.3.17"/>
    </reaction>
</comment>
<proteinExistence type="inferred from homology"/>
<comment type="function">
    <text evidence="8">Catalyzes the aldol cleavage of 4-hydroxy-4-methyl-2-oxoglutarate (HMG) into 2 molecules of pyruvate. Also contains a secondary oxaloacetate (OAA) decarboxylase activity due to the common pyruvate enolate transition state formed following C-C bond cleavage in the retro-aldol and decarboxylation reactions.</text>
</comment>
<evidence type="ECO:0000256" key="7">
    <source>
        <dbReference type="ARBA" id="ARBA00016549"/>
    </source>
</evidence>
<dbReference type="EC" id="4.1.1.112" evidence="6"/>
<organism evidence="13 14">
    <name type="scientific">Plantactinospora mayteni</name>
    <dbReference type="NCBI Taxonomy" id="566021"/>
    <lineage>
        <taxon>Bacteria</taxon>
        <taxon>Bacillati</taxon>
        <taxon>Actinomycetota</taxon>
        <taxon>Actinomycetes</taxon>
        <taxon>Micromonosporales</taxon>
        <taxon>Micromonosporaceae</taxon>
        <taxon>Plantactinospora</taxon>
    </lineage>
</organism>
<dbReference type="Gene3D" id="3.50.30.40">
    <property type="entry name" value="Ribonuclease E inhibitor RraA/RraA-like"/>
    <property type="match status" value="1"/>
</dbReference>
<evidence type="ECO:0000256" key="12">
    <source>
        <dbReference type="ARBA" id="ARBA00047973"/>
    </source>
</evidence>
<evidence type="ECO:0000313" key="14">
    <source>
        <dbReference type="Proteomes" id="UP000621500"/>
    </source>
</evidence>
<dbReference type="PANTHER" id="PTHR33254:SF4">
    <property type="entry name" value="4-HYDROXY-4-METHYL-2-OXOGLUTARATE ALDOLASE 3-RELATED"/>
    <property type="match status" value="1"/>
</dbReference>
<keyword evidence="14" id="KW-1185">Reference proteome</keyword>
<evidence type="ECO:0000256" key="2">
    <source>
        <dbReference type="ARBA" id="ARBA00001968"/>
    </source>
</evidence>
<comment type="cofactor">
    <cofactor evidence="2">
        <name>a divalent metal cation</name>
        <dbReference type="ChEBI" id="CHEBI:60240"/>
    </cofactor>
</comment>
<comment type="similarity">
    <text evidence="3">Belongs to the class II aldolase/RraA-like family.</text>
</comment>
<evidence type="ECO:0000256" key="3">
    <source>
        <dbReference type="ARBA" id="ARBA00008621"/>
    </source>
</evidence>
<dbReference type="InterPro" id="IPR036704">
    <property type="entry name" value="RraA/RraA-like_sf"/>
</dbReference>
<evidence type="ECO:0000256" key="5">
    <source>
        <dbReference type="ARBA" id="ARBA00012213"/>
    </source>
</evidence>
<name>A0ABQ4EZF9_9ACTN</name>
<comment type="catalytic activity">
    <reaction evidence="12">
        <text>oxaloacetate + H(+) = pyruvate + CO2</text>
        <dbReference type="Rhea" id="RHEA:15641"/>
        <dbReference type="ChEBI" id="CHEBI:15361"/>
        <dbReference type="ChEBI" id="CHEBI:15378"/>
        <dbReference type="ChEBI" id="CHEBI:16452"/>
        <dbReference type="ChEBI" id="CHEBI:16526"/>
        <dbReference type="EC" id="4.1.1.112"/>
    </reaction>
</comment>
<dbReference type="EMBL" id="BONX01000049">
    <property type="protein sequence ID" value="GIH00027.1"/>
    <property type="molecule type" value="Genomic_DNA"/>
</dbReference>
<evidence type="ECO:0000256" key="10">
    <source>
        <dbReference type="ARBA" id="ARBA00030169"/>
    </source>
</evidence>
<dbReference type="Proteomes" id="UP000621500">
    <property type="component" value="Unassembled WGS sequence"/>
</dbReference>
<dbReference type="InterPro" id="IPR005493">
    <property type="entry name" value="RraA/RraA-like"/>
</dbReference>
<evidence type="ECO:0000313" key="13">
    <source>
        <dbReference type="EMBL" id="GIH00027.1"/>
    </source>
</evidence>
<sequence>MVGSTDRLGRAVADSGMSHPLAAYSTATVSDALDRLGRPGSLLGIAPLADGARLCGRAFTVRYVTAGHPAGSVGDYLDDVPPGQVVVLDNAGRTDCTVWGDILTAMAHHRGVAGTVIDGVCRDVARALDLGYPLYSRGRFMRTGKDRVEVSDVGRPVTVGGVQVAAGQLLLGDADGVLAVPPDVEDEVLALAGRIHASEEAIVAEILAGSSLAEARRRHGYHQLQRRAEA</sequence>
<gene>
    <name evidence="13" type="ORF">Pma05_65990</name>
</gene>
<evidence type="ECO:0000256" key="4">
    <source>
        <dbReference type="ARBA" id="ARBA00011233"/>
    </source>
</evidence>
<reference evidence="13 14" key="1">
    <citation type="submission" date="2021-01" db="EMBL/GenBank/DDBJ databases">
        <title>Whole genome shotgun sequence of Plantactinospora mayteni NBRC 109088.</title>
        <authorList>
            <person name="Komaki H."/>
            <person name="Tamura T."/>
        </authorList>
    </citation>
    <scope>NUCLEOTIDE SEQUENCE [LARGE SCALE GENOMIC DNA]</scope>
    <source>
        <strain evidence="13 14">NBRC 109088</strain>
    </source>
</reference>
<dbReference type="PANTHER" id="PTHR33254">
    <property type="entry name" value="4-HYDROXY-4-METHYL-2-OXOGLUTARATE ALDOLASE 3-RELATED"/>
    <property type="match status" value="1"/>
</dbReference>
<protein>
    <recommendedName>
        <fullName evidence="7">Putative 4-hydroxy-4-methyl-2-oxoglutarate aldolase</fullName>
        <ecNumber evidence="6">4.1.1.112</ecNumber>
        <ecNumber evidence="5">4.1.3.17</ecNumber>
    </recommendedName>
    <alternativeName>
        <fullName evidence="11">Oxaloacetate decarboxylase</fullName>
    </alternativeName>
    <alternativeName>
        <fullName evidence="9">Regulator of ribonuclease activity homolog</fullName>
    </alternativeName>
    <alternativeName>
        <fullName evidence="10">RraA-like protein</fullName>
    </alternativeName>
</protein>
<evidence type="ECO:0000256" key="11">
    <source>
        <dbReference type="ARBA" id="ARBA00032305"/>
    </source>
</evidence>
<dbReference type="Pfam" id="PF03737">
    <property type="entry name" value="RraA-like"/>
    <property type="match status" value="1"/>
</dbReference>